<feature type="transmembrane region" description="Helical" evidence="1">
    <location>
        <begin position="322"/>
        <end position="343"/>
    </location>
</feature>
<feature type="transmembrane region" description="Helical" evidence="1">
    <location>
        <begin position="143"/>
        <end position="161"/>
    </location>
</feature>
<dbReference type="Pfam" id="PF12801">
    <property type="entry name" value="Fer4_5"/>
    <property type="match status" value="1"/>
</dbReference>
<keyword evidence="1" id="KW-0472">Membrane</keyword>
<dbReference type="InterPro" id="IPR017896">
    <property type="entry name" value="4Fe4S_Fe-S-bd"/>
</dbReference>
<feature type="transmembrane region" description="Helical" evidence="1">
    <location>
        <begin position="268"/>
        <end position="286"/>
    </location>
</feature>
<comment type="caution">
    <text evidence="3">The sequence shown here is derived from an EMBL/GenBank/DDBJ whole genome shotgun (WGS) entry which is preliminary data.</text>
</comment>
<gene>
    <name evidence="3" type="ORF">ELG94_10650</name>
</gene>
<proteinExistence type="predicted"/>
<feature type="transmembrane region" description="Helical" evidence="1">
    <location>
        <begin position="364"/>
        <end position="384"/>
    </location>
</feature>
<dbReference type="RefSeq" id="WP_130663821.1">
    <property type="nucleotide sequence ID" value="NZ_CP088108.1"/>
</dbReference>
<keyword evidence="1" id="KW-0812">Transmembrane</keyword>
<dbReference type="AlphaFoldDB" id="A0AAE8QC75"/>
<feature type="transmembrane region" description="Helical" evidence="1">
    <location>
        <begin position="72"/>
        <end position="93"/>
    </location>
</feature>
<name>A0AAE8QC75_9HYPH</name>
<organism evidence="3 4">
    <name type="scientific">Rhizobium ruizarguesonis</name>
    <dbReference type="NCBI Taxonomy" id="2081791"/>
    <lineage>
        <taxon>Bacteria</taxon>
        <taxon>Pseudomonadati</taxon>
        <taxon>Pseudomonadota</taxon>
        <taxon>Alphaproteobacteria</taxon>
        <taxon>Hyphomicrobiales</taxon>
        <taxon>Rhizobiaceae</taxon>
        <taxon>Rhizobium/Agrobacterium group</taxon>
        <taxon>Rhizobium</taxon>
    </lineage>
</organism>
<feature type="domain" description="4Fe-4S ferredoxin-type" evidence="2">
    <location>
        <begin position="169"/>
        <end position="205"/>
    </location>
</feature>
<feature type="transmembrane region" description="Helical" evidence="1">
    <location>
        <begin position="12"/>
        <end position="30"/>
    </location>
</feature>
<feature type="transmembrane region" description="Helical" evidence="1">
    <location>
        <begin position="167"/>
        <end position="186"/>
    </location>
</feature>
<protein>
    <submittedName>
        <fullName evidence="3">4Fe-4S binding protein</fullName>
    </submittedName>
</protein>
<evidence type="ECO:0000256" key="1">
    <source>
        <dbReference type="SAM" id="Phobius"/>
    </source>
</evidence>
<dbReference type="EMBL" id="SIKX01000001">
    <property type="protein sequence ID" value="TBF18768.1"/>
    <property type="molecule type" value="Genomic_DNA"/>
</dbReference>
<dbReference type="Proteomes" id="UP000291892">
    <property type="component" value="Unassembled WGS sequence"/>
</dbReference>
<evidence type="ECO:0000313" key="4">
    <source>
        <dbReference type="Proteomes" id="UP000291892"/>
    </source>
</evidence>
<sequence>MLSSVPERKMLYVRSLLLVAWLTLIMSLFWDPYSAGLTGPVKETSPLSVAHHAVIVQGVELRVEPYALGTRVFWTIVIPIMPLFLIVFGHEAWRRVCPLSLASQIPGLVGLQRYSRKVERRTGAIRKTPQVMSRQSWLARNSWYVQFGLLFIGIVARILVINADRKAMAIASLSIISAALVTGFLWGGKTWCNYFCPANIVQKIYTEPGGILESHPHHLRPKLPQSMCRKATADGDIGACVGCVANCGDIDLQRAYWSDVLDPQRRNVYYMFFGLIIGFYGYYYLYAGSWDYYFSGVWTHEEGIWEKLLKPGFYLFGQAWPMPKICAAPLTLAIACTSSLGLGCGLEKLYRRWRSRHISRSEKLTIHHCLAVAAWSSFNCFYLFGGQPNIILLPELARRIIDISIVVSSTIWLCRALQQNPGRFQQESRPRTAG</sequence>
<keyword evidence="1" id="KW-1133">Transmembrane helix</keyword>
<reference evidence="3 4" key="1">
    <citation type="submission" date="2019-02" db="EMBL/GenBank/DDBJ databases">
        <title>The genomic architecture of introgression among sibling species of bacteria.</title>
        <authorList>
            <person name="Cavassim M.I.A."/>
            <person name="Moeskjaer S."/>
            <person name="Moslemi C."/>
            <person name="Fields B."/>
            <person name="Bachmann A."/>
            <person name="Vilhjalmsson B."/>
            <person name="Schierup M.H."/>
            <person name="Young J.P.W."/>
            <person name="Andersen S.U."/>
        </authorList>
    </citation>
    <scope>NUCLEOTIDE SEQUENCE [LARGE SCALE GENOMIC DNA]</scope>
    <source>
        <strain evidence="3 4">SM42</strain>
    </source>
</reference>
<accession>A0AAE8QC75</accession>
<evidence type="ECO:0000313" key="3">
    <source>
        <dbReference type="EMBL" id="TBF18768.1"/>
    </source>
</evidence>
<evidence type="ECO:0000259" key="2">
    <source>
        <dbReference type="Pfam" id="PF12801"/>
    </source>
</evidence>